<dbReference type="Proteomes" id="UP000298173">
    <property type="component" value="Unassembled WGS sequence"/>
</dbReference>
<dbReference type="RefSeq" id="WP_134504398.1">
    <property type="nucleotide sequence ID" value="NZ_SOEY01000031.1"/>
</dbReference>
<evidence type="ECO:0000256" key="7">
    <source>
        <dbReference type="SAM" id="MobiDB-lite"/>
    </source>
</evidence>
<keyword evidence="9" id="KW-1185">Reference proteome</keyword>
<reference evidence="8 9" key="1">
    <citation type="submission" date="2019-03" db="EMBL/GenBank/DDBJ databases">
        <title>Genomics of glacier-inhabiting Cryobacterium strains.</title>
        <authorList>
            <person name="Liu Q."/>
            <person name="Xin Y.-H."/>
        </authorList>
    </citation>
    <scope>NUCLEOTIDE SEQUENCE [LARGE SCALE GENOMIC DNA]</scope>
    <source>
        <strain evidence="8 9">HLT2-23</strain>
    </source>
</reference>
<feature type="compositionally biased region" description="Basic and acidic residues" evidence="7">
    <location>
        <begin position="378"/>
        <end position="387"/>
    </location>
</feature>
<evidence type="ECO:0000256" key="4">
    <source>
        <dbReference type="ARBA" id="ARBA00022989"/>
    </source>
</evidence>
<sequence length="387" mass="42334">MIEGPATNTHRRTDLKPRQAGELTPASARQGAPVAVYDTVTEGLTGWQFLRTWRWFGYIAAAIIFAIACGLLANWQLDVGQQKSTRNDIIVANFSATPVPIEEALPTLRFYDANQNWRRVTITGIYRPDDELIVRNRSNNGNNGFEILTPLQLSDGSSFMVDRGWVAPSPDDALAPDSIPQSALGTVKVVVQLRPSEAPRGTGTPAGNQIQSITLSAVQTKIVGDLYTGAYGVLERQSPSAEAGLAPIQKTTPTEDAGTNYSYTLQWLLFALMGFIGLGLGMRREYRRLNVDDPEEQARASERLRKRVSKPFTDEELEDELLDGYISFTRWGISGGTVPRSAPVPRAVSSGTQDALGNEKARRDKQPSVPPTVYTIHAGHEPGDNDP</sequence>
<dbReference type="CDD" id="cd06662">
    <property type="entry name" value="SURF1"/>
    <property type="match status" value="1"/>
</dbReference>
<dbReference type="AlphaFoldDB" id="A0A4R8USQ2"/>
<evidence type="ECO:0000256" key="3">
    <source>
        <dbReference type="ARBA" id="ARBA00022692"/>
    </source>
</evidence>
<feature type="region of interest" description="Disordered" evidence="7">
    <location>
        <begin position="339"/>
        <end position="387"/>
    </location>
</feature>
<evidence type="ECO:0000256" key="2">
    <source>
        <dbReference type="ARBA" id="ARBA00007165"/>
    </source>
</evidence>
<protein>
    <recommendedName>
        <fullName evidence="6">SURF1-like protein</fullName>
    </recommendedName>
</protein>
<dbReference type="PANTHER" id="PTHR23427:SF2">
    <property type="entry name" value="SURFEIT LOCUS PROTEIN 1"/>
    <property type="match status" value="1"/>
</dbReference>
<organism evidence="8 9">
    <name type="scientific">Cryobacterium glaciale</name>
    <dbReference type="NCBI Taxonomy" id="1259145"/>
    <lineage>
        <taxon>Bacteria</taxon>
        <taxon>Bacillati</taxon>
        <taxon>Actinomycetota</taxon>
        <taxon>Actinomycetes</taxon>
        <taxon>Micrococcales</taxon>
        <taxon>Microbacteriaceae</taxon>
        <taxon>Cryobacterium</taxon>
    </lineage>
</organism>
<comment type="caution">
    <text evidence="8">The sequence shown here is derived from an EMBL/GenBank/DDBJ whole genome shotgun (WGS) entry which is preliminary data.</text>
</comment>
<comment type="subcellular location">
    <subcellularLocation>
        <location evidence="6">Cell membrane</location>
        <topology evidence="6">Multi-pass membrane protein</topology>
    </subcellularLocation>
    <subcellularLocation>
        <location evidence="1">Membrane</location>
    </subcellularLocation>
</comment>
<dbReference type="EMBL" id="SOEY01000031">
    <property type="protein sequence ID" value="TFB69099.1"/>
    <property type="molecule type" value="Genomic_DNA"/>
</dbReference>
<dbReference type="Pfam" id="PF02104">
    <property type="entry name" value="SURF1"/>
    <property type="match status" value="1"/>
</dbReference>
<evidence type="ECO:0000313" key="9">
    <source>
        <dbReference type="Proteomes" id="UP000298173"/>
    </source>
</evidence>
<feature type="compositionally biased region" description="Basic and acidic residues" evidence="7">
    <location>
        <begin position="357"/>
        <end position="366"/>
    </location>
</feature>
<evidence type="ECO:0000256" key="5">
    <source>
        <dbReference type="ARBA" id="ARBA00023136"/>
    </source>
</evidence>
<proteinExistence type="inferred from homology"/>
<name>A0A4R8USQ2_9MICO</name>
<keyword evidence="6" id="KW-1003">Cell membrane</keyword>
<evidence type="ECO:0000256" key="6">
    <source>
        <dbReference type="RuleBase" id="RU363076"/>
    </source>
</evidence>
<keyword evidence="5 6" id="KW-0472">Membrane</keyword>
<dbReference type="InterPro" id="IPR002994">
    <property type="entry name" value="Surf1/Shy1"/>
</dbReference>
<dbReference type="PROSITE" id="PS50895">
    <property type="entry name" value="SURF1"/>
    <property type="match status" value="1"/>
</dbReference>
<feature type="region of interest" description="Disordered" evidence="7">
    <location>
        <begin position="1"/>
        <end position="27"/>
    </location>
</feature>
<evidence type="ECO:0000256" key="1">
    <source>
        <dbReference type="ARBA" id="ARBA00004370"/>
    </source>
</evidence>
<keyword evidence="4 6" id="KW-1133">Transmembrane helix</keyword>
<accession>A0A4R8USQ2</accession>
<dbReference type="GO" id="GO:0005886">
    <property type="term" value="C:plasma membrane"/>
    <property type="evidence" value="ECO:0007669"/>
    <property type="project" value="UniProtKB-SubCell"/>
</dbReference>
<dbReference type="OrthoDB" id="9807214at2"/>
<evidence type="ECO:0000313" key="8">
    <source>
        <dbReference type="EMBL" id="TFB69099.1"/>
    </source>
</evidence>
<feature type="transmembrane region" description="Helical" evidence="6">
    <location>
        <begin position="261"/>
        <end position="280"/>
    </location>
</feature>
<dbReference type="PANTHER" id="PTHR23427">
    <property type="entry name" value="SURFEIT LOCUS PROTEIN"/>
    <property type="match status" value="1"/>
</dbReference>
<dbReference type="InterPro" id="IPR045214">
    <property type="entry name" value="Surf1/Surf4"/>
</dbReference>
<keyword evidence="3 6" id="KW-0812">Transmembrane</keyword>
<gene>
    <name evidence="8" type="ORF">E3O06_16130</name>
</gene>
<feature type="transmembrane region" description="Helical" evidence="6">
    <location>
        <begin position="55"/>
        <end position="77"/>
    </location>
</feature>
<comment type="similarity">
    <text evidence="2 6">Belongs to the SURF1 family.</text>
</comment>